<name>A0AAD5V7P6_9APHY</name>
<feature type="region of interest" description="Disordered" evidence="1">
    <location>
        <begin position="124"/>
        <end position="166"/>
    </location>
</feature>
<comment type="caution">
    <text evidence="2">The sequence shown here is derived from an EMBL/GenBank/DDBJ whole genome shotgun (WGS) entry which is preliminary data.</text>
</comment>
<gene>
    <name evidence="2" type="ORF">NLI96_g4132</name>
</gene>
<feature type="compositionally biased region" description="Low complexity" evidence="1">
    <location>
        <begin position="912"/>
        <end position="927"/>
    </location>
</feature>
<dbReference type="EMBL" id="JANAWD010000116">
    <property type="protein sequence ID" value="KAJ3486604.1"/>
    <property type="molecule type" value="Genomic_DNA"/>
</dbReference>
<sequence length="1300" mass="148779">MAAIKSTRNPASVLRKPMQICYANGKPQRIVERSLRYHEYHMMMSLSPKLVQVIWYVHLSFSTQFEPHLGLSQDSIEPLSSQTLPMPEFDAEAIIPDIRPSGRPNRRRRFPRIFKDFLPSGLTRAGAVPDTYQPPPKSTPLPPLVPPSSPNQSSSPTQAVPVASATYSRSEPNMFGLFRTYLRVPTIDPELSTSIDTLADSTTHAVPKPDRSRWWKSFGRPGYQTGKRHKSGSKSGPFAPFLNASVFRLMSWFYSGSNIKSEGELDRLVNEVLLQDDFDREDLRGFRASAEIQRLDEWEDIEAEDTFRAEDGWQEASIRIHVPAENVKFASESVAPEYEIKGLYYRRLIEVVKAAFQDKSALNYHLAPFRLFCQDDPSVPTSDTTFTQVYSEIFNSEAMNEEYETICAKLQSNGQPHLEVVVAAIMLWSDSTQLAQFGSASLWPVYGYFGNQTKYERGKPSSFAAHHLAYLPTLPDEFQDWYKARFNKAASAATIRLCKRELMHNVWLLLLDDEFMKAYEHGIIIRFADGIERLVFPRFFTYSADYPEKCATSNSSALLSLYLHSGPRRYSVNLTRSWIFERGYGPESSRIRDVLDDNSWVPTKNAFSTRLSKFDFNFYKLFAPDLLHEFELGVWKATFTHLLRILYAAGDDKIQELNRRYRLVPTFGRGTIRRFHRNTSAMKKLAARDWEDILQVAMPVFDGLLPASHNRIVMDLLFALSTWHALAKLRMHTDATLDLLSEATTELGRLLRQFNSKVCSEYETRELPSEEAARGRRKAALVKKGQQSVHTKQAKNSPGRRLKTFNLSTYKLHALGDYVHYIRFYGTSENYSTQIGELEHRRVKRFYARTNKNRFTHQIAMQQRRADILRKLRERNLKQTRKKAVSANSNGICANATQGSSNHNGTLPQKPTTTLSFEESESLSYTSPQAHHHISPSSRYHEDLSVWLHEHTSDPALKNFIPKLRDHILARLSTSLDDEDTPTFSGRDRASIRFSNNRIYRHKVLRVNYTSYDLRRDQDSLNARTHPDFMILDPSQTQLTNNTPRHPYKFGRIIGVFHVFARRDTMDPEPQHLEFLFVRWFTSVVPGQRLRWNPRRLPQVQFLPGDDPNAFGFLDPGEVIRAVHLVPAFASGFTSDLLGPSIARSEIEHDTDYKIYYVNIFVDRDMYMRFRGGGIGHRKVTPVTQNMDTQPEPREGPDEVENDLNEDPPGQGERPVVIPSEILNTDLESPEVEEGVEAGEGALSDEEIDYGYKENDIEEVEEEAGSEDGDEDIDDAELGPEDGEEEGAEDMQEYGEFAQP</sequence>
<dbReference type="Pfam" id="PF18759">
    <property type="entry name" value="Plavaka"/>
    <property type="match status" value="1"/>
</dbReference>
<keyword evidence="3" id="KW-1185">Reference proteome</keyword>
<dbReference type="InterPro" id="IPR041078">
    <property type="entry name" value="Plavaka"/>
</dbReference>
<evidence type="ECO:0000313" key="3">
    <source>
        <dbReference type="Proteomes" id="UP001212997"/>
    </source>
</evidence>
<feature type="region of interest" description="Disordered" evidence="1">
    <location>
        <begin position="1178"/>
        <end position="1300"/>
    </location>
</feature>
<organism evidence="2 3">
    <name type="scientific">Meripilus lineatus</name>
    <dbReference type="NCBI Taxonomy" id="2056292"/>
    <lineage>
        <taxon>Eukaryota</taxon>
        <taxon>Fungi</taxon>
        <taxon>Dikarya</taxon>
        <taxon>Basidiomycota</taxon>
        <taxon>Agaricomycotina</taxon>
        <taxon>Agaricomycetes</taxon>
        <taxon>Polyporales</taxon>
        <taxon>Meripilaceae</taxon>
        <taxon>Meripilus</taxon>
    </lineage>
</organism>
<reference evidence="2" key="1">
    <citation type="submission" date="2022-07" db="EMBL/GenBank/DDBJ databases">
        <title>Genome Sequence of Physisporinus lineatus.</title>
        <authorList>
            <person name="Buettner E."/>
        </authorList>
    </citation>
    <scope>NUCLEOTIDE SEQUENCE</scope>
    <source>
        <strain evidence="2">VT162</strain>
    </source>
</reference>
<protein>
    <submittedName>
        <fullName evidence="2">Uncharacterized protein</fullName>
    </submittedName>
</protein>
<dbReference type="Proteomes" id="UP001212997">
    <property type="component" value="Unassembled WGS sequence"/>
</dbReference>
<feature type="region of interest" description="Disordered" evidence="1">
    <location>
        <begin position="892"/>
        <end position="936"/>
    </location>
</feature>
<accession>A0AAD5V7P6</accession>
<feature type="compositionally biased region" description="Polar residues" evidence="1">
    <location>
        <begin position="892"/>
        <end position="911"/>
    </location>
</feature>
<evidence type="ECO:0000313" key="2">
    <source>
        <dbReference type="EMBL" id="KAJ3486604.1"/>
    </source>
</evidence>
<feature type="compositionally biased region" description="Pro residues" evidence="1">
    <location>
        <begin position="132"/>
        <end position="149"/>
    </location>
</feature>
<feature type="compositionally biased region" description="Acidic residues" evidence="1">
    <location>
        <begin position="1228"/>
        <end position="1249"/>
    </location>
</feature>
<feature type="compositionally biased region" description="Acidic residues" evidence="1">
    <location>
        <begin position="1256"/>
        <end position="1293"/>
    </location>
</feature>
<evidence type="ECO:0000256" key="1">
    <source>
        <dbReference type="SAM" id="MobiDB-lite"/>
    </source>
</evidence>
<proteinExistence type="predicted"/>